<dbReference type="RefSeq" id="WP_344868802.1">
    <property type="nucleotide sequence ID" value="NZ_BAAAZN010000029.1"/>
</dbReference>
<evidence type="ECO:0000256" key="1">
    <source>
        <dbReference type="ARBA" id="ARBA00001974"/>
    </source>
</evidence>
<evidence type="ECO:0000256" key="3">
    <source>
        <dbReference type="ARBA" id="ARBA00022827"/>
    </source>
</evidence>
<comment type="cofactor">
    <cofactor evidence="1">
        <name>FAD</name>
        <dbReference type="ChEBI" id="CHEBI:57692"/>
    </cofactor>
</comment>
<evidence type="ECO:0000313" key="6">
    <source>
        <dbReference type="Proteomes" id="UP001500689"/>
    </source>
</evidence>
<dbReference type="EMBL" id="BAAAZN010000029">
    <property type="protein sequence ID" value="GAA3584087.1"/>
    <property type="molecule type" value="Genomic_DNA"/>
</dbReference>
<reference evidence="6" key="1">
    <citation type="journal article" date="2019" name="Int. J. Syst. Evol. Microbiol.">
        <title>The Global Catalogue of Microorganisms (GCM) 10K type strain sequencing project: providing services to taxonomists for standard genome sequencing and annotation.</title>
        <authorList>
            <consortium name="The Broad Institute Genomics Platform"/>
            <consortium name="The Broad Institute Genome Sequencing Center for Infectious Disease"/>
            <person name="Wu L."/>
            <person name="Ma J."/>
        </authorList>
    </citation>
    <scope>NUCLEOTIDE SEQUENCE [LARGE SCALE GENOMIC DNA]</scope>
    <source>
        <strain evidence="6">JCM 16898</strain>
    </source>
</reference>
<proteinExistence type="predicted"/>
<gene>
    <name evidence="5" type="ORF">GCM10022222_80990</name>
</gene>
<keyword evidence="2" id="KW-0285">Flavoprotein</keyword>
<sequence length="442" mass="46817">MPDVLVAGAGPTGLLTAFELERAGLDVLVLERAARPSPQSKALGVQPRSVEVLAERGLLTAIEPHVQARLPAGHFSGLPIDYTDLPTRFPYQLGVEQAHIAAAIEAQLRRPVLRDAAVTSVTQDDEGVTVTAGGEHRAGWLVAADGGHSTVRKLLDAAFPGYSARISLVVADIELARKPDGLADEWHLPSLASGFLLPLSGGRHRVVVAGEEQQKLGRDDPVTADELQRALTAVHGPGIEVGKVRWASRFGDAARQLERYRHGRVLFAGDAAHIHLPVGGQGLNLGLQDAANLGWKLAAQIRGHAPAGLLDSYHDERHPVAARVLVHTRAQAALGMPNPDSAAVREVVTGLLAVPEARRELAMELSGIGITYPGISGRTTEIAATPDGSGVLTGAPLPPGWADRVEVREGTEPRLVRPDGYLAWTGGPGLDSALRRWFGRPS</sequence>
<dbReference type="InterPro" id="IPR002938">
    <property type="entry name" value="FAD-bd"/>
</dbReference>
<keyword evidence="6" id="KW-1185">Reference proteome</keyword>
<name>A0ABP6YJB5_9PSEU</name>
<comment type="caution">
    <text evidence="5">The sequence shown here is derived from an EMBL/GenBank/DDBJ whole genome shotgun (WGS) entry which is preliminary data.</text>
</comment>
<dbReference type="Proteomes" id="UP001500689">
    <property type="component" value="Unassembled WGS sequence"/>
</dbReference>
<dbReference type="SUPFAM" id="SSF51905">
    <property type="entry name" value="FAD/NAD(P)-binding domain"/>
    <property type="match status" value="1"/>
</dbReference>
<keyword evidence="3" id="KW-0274">FAD</keyword>
<evidence type="ECO:0000256" key="2">
    <source>
        <dbReference type="ARBA" id="ARBA00022630"/>
    </source>
</evidence>
<protein>
    <submittedName>
        <fullName evidence="5">FAD-dependent monooxygenase</fullName>
    </submittedName>
</protein>
<dbReference type="InterPro" id="IPR050641">
    <property type="entry name" value="RIFMO-like"/>
</dbReference>
<dbReference type="Pfam" id="PF21274">
    <property type="entry name" value="Rng_hyd_C"/>
    <property type="match status" value="1"/>
</dbReference>
<keyword evidence="5" id="KW-0503">Monooxygenase</keyword>
<dbReference type="PANTHER" id="PTHR43004">
    <property type="entry name" value="TRK SYSTEM POTASSIUM UPTAKE PROTEIN"/>
    <property type="match status" value="1"/>
</dbReference>
<feature type="domain" description="FAD-binding" evidence="4">
    <location>
        <begin position="3"/>
        <end position="325"/>
    </location>
</feature>
<organism evidence="5 6">
    <name type="scientific">Amycolatopsis ultiminotia</name>
    <dbReference type="NCBI Taxonomy" id="543629"/>
    <lineage>
        <taxon>Bacteria</taxon>
        <taxon>Bacillati</taxon>
        <taxon>Actinomycetota</taxon>
        <taxon>Actinomycetes</taxon>
        <taxon>Pseudonocardiales</taxon>
        <taxon>Pseudonocardiaceae</taxon>
        <taxon>Amycolatopsis</taxon>
    </lineage>
</organism>
<evidence type="ECO:0000259" key="4">
    <source>
        <dbReference type="Pfam" id="PF01494"/>
    </source>
</evidence>
<dbReference type="Gene3D" id="3.40.30.120">
    <property type="match status" value="1"/>
</dbReference>
<dbReference type="Pfam" id="PF01494">
    <property type="entry name" value="FAD_binding_3"/>
    <property type="match status" value="1"/>
</dbReference>
<dbReference type="Gene3D" id="3.50.50.60">
    <property type="entry name" value="FAD/NAD(P)-binding domain"/>
    <property type="match status" value="1"/>
</dbReference>
<dbReference type="PRINTS" id="PR00420">
    <property type="entry name" value="RNGMNOXGNASE"/>
</dbReference>
<keyword evidence="5" id="KW-0560">Oxidoreductase</keyword>
<dbReference type="Gene3D" id="3.30.70.2450">
    <property type="match status" value="1"/>
</dbReference>
<dbReference type="InterPro" id="IPR036188">
    <property type="entry name" value="FAD/NAD-bd_sf"/>
</dbReference>
<dbReference type="GO" id="GO:0004497">
    <property type="term" value="F:monooxygenase activity"/>
    <property type="evidence" value="ECO:0007669"/>
    <property type="project" value="UniProtKB-KW"/>
</dbReference>
<accession>A0ABP6YJB5</accession>
<evidence type="ECO:0000313" key="5">
    <source>
        <dbReference type="EMBL" id="GAA3584087.1"/>
    </source>
</evidence>
<dbReference type="PANTHER" id="PTHR43004:SF19">
    <property type="entry name" value="BINDING MONOOXYGENASE, PUTATIVE (JCVI)-RELATED"/>
    <property type="match status" value="1"/>
</dbReference>